<keyword evidence="1" id="KW-1133">Transmembrane helix</keyword>
<keyword evidence="1" id="KW-0472">Membrane</keyword>
<dbReference type="InterPro" id="IPR007165">
    <property type="entry name" value="Phage_holin_4_2"/>
</dbReference>
<protein>
    <submittedName>
        <fullName evidence="2">Phage holin family protein</fullName>
    </submittedName>
</protein>
<name>A0A6B3N149_9CYAN</name>
<accession>A0A6B3N149</accession>
<dbReference type="PANTHER" id="PTHR37309:SF1">
    <property type="entry name" value="SLR0284 PROTEIN"/>
    <property type="match status" value="1"/>
</dbReference>
<feature type="transmembrane region" description="Helical" evidence="1">
    <location>
        <begin position="91"/>
        <end position="114"/>
    </location>
</feature>
<dbReference type="PANTHER" id="PTHR37309">
    <property type="entry name" value="SLR0284 PROTEIN"/>
    <property type="match status" value="1"/>
</dbReference>
<evidence type="ECO:0000313" key="2">
    <source>
        <dbReference type="EMBL" id="NER26809.1"/>
    </source>
</evidence>
<dbReference type="Pfam" id="PF04020">
    <property type="entry name" value="Phage_holin_4_2"/>
    <property type="match status" value="1"/>
</dbReference>
<organism evidence="2">
    <name type="scientific">Symploca sp. SIO1C4</name>
    <dbReference type="NCBI Taxonomy" id="2607765"/>
    <lineage>
        <taxon>Bacteria</taxon>
        <taxon>Bacillati</taxon>
        <taxon>Cyanobacteriota</taxon>
        <taxon>Cyanophyceae</taxon>
        <taxon>Coleofasciculales</taxon>
        <taxon>Coleofasciculaceae</taxon>
        <taxon>Symploca</taxon>
    </lineage>
</organism>
<feature type="transmembrane region" description="Helical" evidence="1">
    <location>
        <begin position="61"/>
        <end position="85"/>
    </location>
</feature>
<sequence>MDLVTLLIAWLVTAVSFVIISKLPTGVEIDSFQKAIISAAVFGILNALLKPVITFLSLPAIWLTFGLFAIVVNAIIFGLAAYLVTGFRLRWGFWSALIGAIALGLINSLIYHLLDKLPGF</sequence>
<evidence type="ECO:0000256" key="1">
    <source>
        <dbReference type="SAM" id="Phobius"/>
    </source>
</evidence>
<gene>
    <name evidence="2" type="ORF">F6J89_04060</name>
</gene>
<dbReference type="EMBL" id="JAAHFQ010000051">
    <property type="protein sequence ID" value="NER26809.1"/>
    <property type="molecule type" value="Genomic_DNA"/>
</dbReference>
<comment type="caution">
    <text evidence="2">The sequence shown here is derived from an EMBL/GenBank/DDBJ whole genome shotgun (WGS) entry which is preliminary data.</text>
</comment>
<keyword evidence="1" id="KW-0812">Transmembrane</keyword>
<proteinExistence type="predicted"/>
<feature type="transmembrane region" description="Helical" evidence="1">
    <location>
        <begin position="32"/>
        <end position="49"/>
    </location>
</feature>
<dbReference type="AlphaFoldDB" id="A0A6B3N149"/>
<reference evidence="2" key="1">
    <citation type="submission" date="2019-11" db="EMBL/GenBank/DDBJ databases">
        <title>Genomic insights into an expanded diversity of filamentous marine cyanobacteria reveals the extraordinary biosynthetic potential of Moorea and Okeania.</title>
        <authorList>
            <person name="Ferreira Leao T."/>
            <person name="Wang M."/>
            <person name="Moss N."/>
            <person name="Da Silva R."/>
            <person name="Sanders J."/>
            <person name="Nurk S."/>
            <person name="Gurevich A."/>
            <person name="Humphrey G."/>
            <person name="Reher R."/>
            <person name="Zhu Q."/>
            <person name="Belda-Ferre P."/>
            <person name="Glukhov E."/>
            <person name="Rex R."/>
            <person name="Dorrestein P.C."/>
            <person name="Knight R."/>
            <person name="Pevzner P."/>
            <person name="Gerwick W.H."/>
            <person name="Gerwick L."/>
        </authorList>
    </citation>
    <scope>NUCLEOTIDE SEQUENCE</scope>
    <source>
        <strain evidence="2">SIO1C4</strain>
    </source>
</reference>